<proteinExistence type="inferred from homology"/>
<evidence type="ECO:0000256" key="2">
    <source>
        <dbReference type="ARBA" id="ARBA00005695"/>
    </source>
</evidence>
<dbReference type="SUPFAM" id="SSF53850">
    <property type="entry name" value="Periplasmic binding protein-like II"/>
    <property type="match status" value="1"/>
</dbReference>
<keyword evidence="3" id="KW-0813">Transport</keyword>
<name>A0A410QA04_9FIRM</name>
<dbReference type="EMBL" id="CP035282">
    <property type="protein sequence ID" value="QAT60832.1"/>
    <property type="molecule type" value="Genomic_DNA"/>
</dbReference>
<dbReference type="GO" id="GO:0030313">
    <property type="term" value="C:cell envelope"/>
    <property type="evidence" value="ECO:0007669"/>
    <property type="project" value="UniProtKB-SubCell"/>
</dbReference>
<dbReference type="PANTHER" id="PTHR30290">
    <property type="entry name" value="PERIPLASMIC BINDING COMPONENT OF ABC TRANSPORTER"/>
    <property type="match status" value="1"/>
</dbReference>
<evidence type="ECO:0000256" key="3">
    <source>
        <dbReference type="ARBA" id="ARBA00022448"/>
    </source>
</evidence>
<comment type="similarity">
    <text evidence="2">Belongs to the bacterial solute-binding protein 5 family.</text>
</comment>
<feature type="domain" description="Solute-binding protein family 5" evidence="6">
    <location>
        <begin position="97"/>
        <end position="492"/>
    </location>
</feature>
<evidence type="ECO:0000313" key="7">
    <source>
        <dbReference type="EMBL" id="QAT60832.1"/>
    </source>
</evidence>
<dbReference type="PROSITE" id="PS51257">
    <property type="entry name" value="PROKAR_LIPOPROTEIN"/>
    <property type="match status" value="1"/>
</dbReference>
<evidence type="ECO:0000313" key="8">
    <source>
        <dbReference type="Proteomes" id="UP000287969"/>
    </source>
</evidence>
<dbReference type="Gene3D" id="3.40.190.10">
    <property type="entry name" value="Periplasmic binding protein-like II"/>
    <property type="match status" value="1"/>
</dbReference>
<dbReference type="GO" id="GO:0043190">
    <property type="term" value="C:ATP-binding cassette (ABC) transporter complex"/>
    <property type="evidence" value="ECO:0007669"/>
    <property type="project" value="InterPro"/>
</dbReference>
<accession>A0A410QA04</accession>
<dbReference type="Proteomes" id="UP000287969">
    <property type="component" value="Chromosome"/>
</dbReference>
<gene>
    <name evidence="7" type="ORF">EQM13_04170</name>
</gene>
<feature type="compositionally biased region" description="Basic and acidic residues" evidence="5">
    <location>
        <begin position="29"/>
        <end position="46"/>
    </location>
</feature>
<dbReference type="RefSeq" id="WP_114217971.1">
    <property type="nucleotide sequence ID" value="NZ_CP035282.1"/>
</dbReference>
<dbReference type="KEGG" id="spoa:EQM13_04170"/>
<evidence type="ECO:0000256" key="4">
    <source>
        <dbReference type="ARBA" id="ARBA00022729"/>
    </source>
</evidence>
<reference evidence="8" key="1">
    <citation type="submission" date="2019-01" db="EMBL/GenBank/DDBJ databases">
        <title>Draft genomes of a novel of Sporanaerobacter strains.</title>
        <authorList>
            <person name="Ma S."/>
        </authorList>
    </citation>
    <scope>NUCLEOTIDE SEQUENCE [LARGE SCALE GENOMIC DNA]</scope>
    <source>
        <strain evidence="8">NJN-17</strain>
    </source>
</reference>
<sequence length="571" mass="64415">MRKHKWLLLLLVVVMALSTVLVGCGKSETPAKDSEKKEEKDENAEEKLAAEQVLRINWGSEPPDMDPQTTTDQVSMEVLNACMEGLVRLNPDGTVGKGLAESYEKKDTESGGEIWTFKLRDAKWSDGTPITAKDFEDAWFRAISPDVASQYSYQLTDTAGIKNADKYFAGEITDKSQVGIKAVDDKTFQVELTRKVPFFLSLTSFTTFVPAQSAAVTKFGDTYASAPDKMVYSGPYVISEWNHEQNLNLKKNDSYWDAETVKLQEIKGDMITDSNTFINLYDTDELDLTGVPGDFLEKYKDSPEFGSAAQASTWYVQYNCEDEYLKNLNIRKGLSLAIDAKSFVDNVLANGSILADGLTPTLLPGKGGKEFAENRKEMLDKKEYTYPTFDKAKAKEYFDKGLKELGITSAEFEKHVTFLSDESDVAKKYAAAIQSMWKQNLGINIKIEAVSFKLRIDRYDRKDYTTTLAGWMADYNDPLTFMDLWVTGSGNNTAFWSNAKYDEDIKKAVNGEGDERIDAMLDGEKILAEELPIFPIWYNARNFLTKPYVKDVVRFPVGADLEFKWTYILEH</sequence>
<keyword evidence="4" id="KW-0732">Signal</keyword>
<dbReference type="Gene3D" id="3.90.76.10">
    <property type="entry name" value="Dipeptide-binding Protein, Domain 1"/>
    <property type="match status" value="1"/>
</dbReference>
<comment type="subcellular location">
    <subcellularLocation>
        <location evidence="1">Cell envelope</location>
    </subcellularLocation>
</comment>
<dbReference type="GO" id="GO:0042597">
    <property type="term" value="C:periplasmic space"/>
    <property type="evidence" value="ECO:0007669"/>
    <property type="project" value="UniProtKB-ARBA"/>
</dbReference>
<organism evidence="7 8">
    <name type="scientific">Acidilutibacter cellobiosedens</name>
    <dbReference type="NCBI Taxonomy" id="2507161"/>
    <lineage>
        <taxon>Bacteria</taxon>
        <taxon>Bacillati</taxon>
        <taxon>Bacillota</taxon>
        <taxon>Tissierellia</taxon>
        <taxon>Tissierellales</taxon>
        <taxon>Acidilutibacteraceae</taxon>
        <taxon>Acidilutibacter</taxon>
    </lineage>
</organism>
<dbReference type="PANTHER" id="PTHR30290:SF79">
    <property type="entry name" value="DIPEPTIDE-BINDING PROTEIN DPPE"/>
    <property type="match status" value="1"/>
</dbReference>
<dbReference type="Pfam" id="PF00496">
    <property type="entry name" value="SBP_bac_5"/>
    <property type="match status" value="1"/>
</dbReference>
<dbReference type="AlphaFoldDB" id="A0A410QA04"/>
<protein>
    <submittedName>
        <fullName evidence="7">Peptide ABC transporter substrate-binding protein</fullName>
    </submittedName>
</protein>
<dbReference type="GO" id="GO:0015833">
    <property type="term" value="P:peptide transport"/>
    <property type="evidence" value="ECO:0007669"/>
    <property type="project" value="TreeGrafter"/>
</dbReference>
<evidence type="ECO:0000256" key="1">
    <source>
        <dbReference type="ARBA" id="ARBA00004196"/>
    </source>
</evidence>
<dbReference type="InterPro" id="IPR030678">
    <property type="entry name" value="Peptide/Ni-bd"/>
</dbReference>
<dbReference type="FunFam" id="3.90.76.10:FF:000001">
    <property type="entry name" value="Oligopeptide ABC transporter substrate-binding protein"/>
    <property type="match status" value="1"/>
</dbReference>
<dbReference type="CDD" id="cd08504">
    <property type="entry name" value="PBP2_OppA"/>
    <property type="match status" value="1"/>
</dbReference>
<evidence type="ECO:0000259" key="6">
    <source>
        <dbReference type="Pfam" id="PF00496"/>
    </source>
</evidence>
<feature type="region of interest" description="Disordered" evidence="5">
    <location>
        <begin position="25"/>
        <end position="46"/>
    </location>
</feature>
<dbReference type="InterPro" id="IPR000914">
    <property type="entry name" value="SBP_5_dom"/>
</dbReference>
<dbReference type="InterPro" id="IPR039424">
    <property type="entry name" value="SBP_5"/>
</dbReference>
<evidence type="ECO:0000256" key="5">
    <source>
        <dbReference type="SAM" id="MobiDB-lite"/>
    </source>
</evidence>
<dbReference type="PIRSF" id="PIRSF002741">
    <property type="entry name" value="MppA"/>
    <property type="match status" value="1"/>
</dbReference>
<keyword evidence="8" id="KW-1185">Reference proteome</keyword>
<dbReference type="Gene3D" id="3.10.105.10">
    <property type="entry name" value="Dipeptide-binding Protein, Domain 3"/>
    <property type="match status" value="1"/>
</dbReference>
<dbReference type="OrthoDB" id="9801912at2"/>
<dbReference type="GO" id="GO:1904680">
    <property type="term" value="F:peptide transmembrane transporter activity"/>
    <property type="evidence" value="ECO:0007669"/>
    <property type="project" value="TreeGrafter"/>
</dbReference>